<dbReference type="InterPro" id="IPR039426">
    <property type="entry name" value="TonB-dep_rcpt-like"/>
</dbReference>
<dbReference type="Gene3D" id="2.60.40.1120">
    <property type="entry name" value="Carboxypeptidase-like, regulatory domain"/>
    <property type="match status" value="1"/>
</dbReference>
<dbReference type="Pfam" id="PF13620">
    <property type="entry name" value="CarboxypepD_reg"/>
    <property type="match status" value="1"/>
</dbReference>
<dbReference type="InterPro" id="IPR057601">
    <property type="entry name" value="Oar-like_b-barrel"/>
</dbReference>
<reference evidence="8 9" key="1">
    <citation type="submission" date="2020-07" db="EMBL/GenBank/DDBJ databases">
        <title>Genomic Encyclopedia of Type Strains, Phase IV (KMG-V): Genome sequencing to study the core and pangenomes of soil and plant-associated prokaryotes.</title>
        <authorList>
            <person name="Whitman W."/>
        </authorList>
    </citation>
    <scope>NUCLEOTIDE SEQUENCE [LARGE SCALE GENOMIC DNA]</scope>
    <source>
        <strain evidence="8 9">M8UP30</strain>
    </source>
</reference>
<dbReference type="AlphaFoldDB" id="A0A7Y9T337"/>
<keyword evidence="2" id="KW-0813">Transport</keyword>
<dbReference type="GO" id="GO:0015344">
    <property type="term" value="F:siderophore uptake transmembrane transporter activity"/>
    <property type="evidence" value="ECO:0007669"/>
    <property type="project" value="TreeGrafter"/>
</dbReference>
<evidence type="ECO:0000256" key="6">
    <source>
        <dbReference type="ARBA" id="ARBA00023237"/>
    </source>
</evidence>
<protein>
    <recommendedName>
        <fullName evidence="7">TonB-dependent transporter Oar-like beta-barrel domain-containing protein</fullName>
    </recommendedName>
</protein>
<keyword evidence="6" id="KW-0998">Cell outer membrane</keyword>
<evidence type="ECO:0000256" key="3">
    <source>
        <dbReference type="ARBA" id="ARBA00022452"/>
    </source>
</evidence>
<dbReference type="GO" id="GO:0009279">
    <property type="term" value="C:cell outer membrane"/>
    <property type="evidence" value="ECO:0007669"/>
    <property type="project" value="UniProtKB-SubCell"/>
</dbReference>
<feature type="domain" description="TonB-dependent transporter Oar-like beta-barrel" evidence="7">
    <location>
        <begin position="221"/>
        <end position="1131"/>
    </location>
</feature>
<evidence type="ECO:0000313" key="8">
    <source>
        <dbReference type="EMBL" id="NYF51926.1"/>
    </source>
</evidence>
<dbReference type="Proteomes" id="UP000534186">
    <property type="component" value="Unassembled WGS sequence"/>
</dbReference>
<comment type="caution">
    <text evidence="8">The sequence shown here is derived from an EMBL/GenBank/DDBJ whole genome shotgun (WGS) entry which is preliminary data.</text>
</comment>
<keyword evidence="3" id="KW-1134">Transmembrane beta strand</keyword>
<dbReference type="InterPro" id="IPR036942">
    <property type="entry name" value="Beta-barrel_TonB_sf"/>
</dbReference>
<dbReference type="SUPFAM" id="SSF49464">
    <property type="entry name" value="Carboxypeptidase regulatory domain-like"/>
    <property type="match status" value="1"/>
</dbReference>
<dbReference type="PANTHER" id="PTHR30069:SF46">
    <property type="entry name" value="OAR PROTEIN"/>
    <property type="match status" value="1"/>
</dbReference>
<comment type="subcellular location">
    <subcellularLocation>
        <location evidence="1">Cell outer membrane</location>
        <topology evidence="1">Multi-pass membrane protein</topology>
    </subcellularLocation>
</comment>
<dbReference type="InterPro" id="IPR008969">
    <property type="entry name" value="CarboxyPept-like_regulatory"/>
</dbReference>
<keyword evidence="5" id="KW-0472">Membrane</keyword>
<evidence type="ECO:0000256" key="1">
    <source>
        <dbReference type="ARBA" id="ARBA00004571"/>
    </source>
</evidence>
<keyword evidence="4" id="KW-0812">Transmembrane</keyword>
<dbReference type="PANTHER" id="PTHR30069">
    <property type="entry name" value="TONB-DEPENDENT OUTER MEMBRANE RECEPTOR"/>
    <property type="match status" value="1"/>
</dbReference>
<dbReference type="Gene3D" id="2.40.170.20">
    <property type="entry name" value="TonB-dependent receptor, beta-barrel domain"/>
    <property type="match status" value="1"/>
</dbReference>
<evidence type="ECO:0000256" key="4">
    <source>
        <dbReference type="ARBA" id="ARBA00022692"/>
    </source>
</evidence>
<evidence type="ECO:0000256" key="5">
    <source>
        <dbReference type="ARBA" id="ARBA00023136"/>
    </source>
</evidence>
<name>A0A7Y9T337_9BACT</name>
<dbReference type="EMBL" id="JACCCV010000001">
    <property type="protein sequence ID" value="NYF51926.1"/>
    <property type="molecule type" value="Genomic_DNA"/>
</dbReference>
<dbReference type="Pfam" id="PF25183">
    <property type="entry name" value="OMP_b-brl_4"/>
    <property type="match status" value="1"/>
</dbReference>
<evidence type="ECO:0000256" key="2">
    <source>
        <dbReference type="ARBA" id="ARBA00022448"/>
    </source>
</evidence>
<evidence type="ECO:0000259" key="7">
    <source>
        <dbReference type="Pfam" id="PF25183"/>
    </source>
</evidence>
<sequence>MDQGAITGVVQDSSGAAVAGARVTVTNVDTGLVLEGSANSSGVYVFSPLKIGNYIVSATAKGFQTTKQENLHLDAQQRLNIVISLKLGSVSEVVTVTEAPPLLETQTSGVAQVISSETINNTPLNGRNFVYIAQLTAGVAPPLGNTRGSGTGDFVANGQRAEQNNFILDGVDNNTNLVDFLNGSSYIIRPPPDALSEFSLQTSNFSAEFGHSAGAVLSASIKSGTNQIHGSVWEYVRNTSLDAKNWNALTIPPYHENQFGATLGFPIIKNRLFYFGDTEANRIAYSNPGTYSVPTALMRQGNFSELLNAGLNGQSVQLYQPNSGGGASNKLSCNGENNVFCTNQINTVAQNILKLYPLPNANGGKTFNNYVVNVPTHNNTFQWDQRLDWNISAKDQAYVRYSYVHQIAQNGLPLGDPLDGSGYGGEYDVNLAQNFVGSETHIFSSTLTNEFRFSFNAGRFSFLQPNANVDLSPTLGLGGIPFTPNEGGLPLGIVYGIANWGSQGTSNESQNVYQILDNVSKTLGNHSLKAGVSFQAIRFFYRYAPSNLGNYYFTGLYTSDPTVSATTGSGVADFLADQMNTGAISSAPNVNDAQWYDSVYFQDDWKVSPRLTLNLGVRYDYYEPFKENSGSQENFIPDVNSLGIGTGSGTVIFPKKIQNTVALGSVFPGILAKDHIGIQYVDNERLTSAQLSNFAPRVGVAYQLDPQTVVRAAYGIFYGGLESNGGTNIGDNFPFRGQININPKSCSLGNCPSNGITLESGMSAYLGNGILNAVSSPGFHAVDSQIKTPYTMNYNLSFQRQLTPNLAATISYVGNSSRHLGTYADPNAVRALYPAGTSTQQFQPFPDLGGIGTIHYGGVSTYNSLQAKAEKRTSHGLSFLATYTWAHAMDDTGSAGGLSTGIGDRQRALIPLIDELTNSVYDIRNRFTLNGNYIFPFGKGRTYLNHSEWVDLIAGGWASSLTWVSQSGTPFTVDANNSGAAGATDNRRANVVRDAFSTGGSPDPSNTSLTPADCPTSVRNRTNWYNPCAFANPLPGNLITAPVTDTATAIEYLGGKSNQIYGPGYYGVNMSLFKNFTTWREQYLQFRADGFNVLNHPTLANPSTYNINSNGGNITGPKSFQNNTPDARFFQLSLKYAF</sequence>
<accession>A0A7Y9T337</accession>
<proteinExistence type="predicted"/>
<dbReference type="GO" id="GO:0044718">
    <property type="term" value="P:siderophore transmembrane transport"/>
    <property type="evidence" value="ECO:0007669"/>
    <property type="project" value="TreeGrafter"/>
</dbReference>
<dbReference type="SUPFAM" id="SSF56935">
    <property type="entry name" value="Porins"/>
    <property type="match status" value="1"/>
</dbReference>
<evidence type="ECO:0000313" key="9">
    <source>
        <dbReference type="Proteomes" id="UP000534186"/>
    </source>
</evidence>
<gene>
    <name evidence="8" type="ORF">HDF12_002291</name>
</gene>
<organism evidence="8 9">
    <name type="scientific">Tunturiibacter lichenicola</name>
    <dbReference type="NCBI Taxonomy" id="2051959"/>
    <lineage>
        <taxon>Bacteria</taxon>
        <taxon>Pseudomonadati</taxon>
        <taxon>Acidobacteriota</taxon>
        <taxon>Terriglobia</taxon>
        <taxon>Terriglobales</taxon>
        <taxon>Acidobacteriaceae</taxon>
        <taxon>Tunturiibacter</taxon>
    </lineage>
</organism>